<dbReference type="PROSITE" id="PS51296">
    <property type="entry name" value="RIESKE"/>
    <property type="match status" value="1"/>
</dbReference>
<keyword evidence="8" id="KW-0411">Iron-sulfur</keyword>
<organism evidence="12 13">
    <name type="scientific">Pseudomonas cavernae</name>
    <dbReference type="NCBI Taxonomy" id="2320867"/>
    <lineage>
        <taxon>Bacteria</taxon>
        <taxon>Pseudomonadati</taxon>
        <taxon>Pseudomonadota</taxon>
        <taxon>Gammaproteobacteria</taxon>
        <taxon>Pseudomonadales</taxon>
        <taxon>Pseudomonadaceae</taxon>
        <taxon>Pseudomonas</taxon>
    </lineage>
</organism>
<keyword evidence="13" id="KW-1185">Reference proteome</keyword>
<evidence type="ECO:0000256" key="2">
    <source>
        <dbReference type="ARBA" id="ARBA00022714"/>
    </source>
</evidence>
<dbReference type="SUPFAM" id="SSF55961">
    <property type="entry name" value="Bet v1-like"/>
    <property type="match status" value="1"/>
</dbReference>
<evidence type="ECO:0000256" key="10">
    <source>
        <dbReference type="SAM" id="MobiDB-lite"/>
    </source>
</evidence>
<dbReference type="PRINTS" id="PR00090">
    <property type="entry name" value="RNGDIOXGNASE"/>
</dbReference>
<dbReference type="PANTHER" id="PTHR43756">
    <property type="entry name" value="CHOLINE MONOOXYGENASE, CHLOROPLASTIC"/>
    <property type="match status" value="1"/>
</dbReference>
<keyword evidence="6" id="KW-0560">Oxidoreductase</keyword>
<dbReference type="InterPro" id="IPR001663">
    <property type="entry name" value="Rng_hydr_dOase-A"/>
</dbReference>
<evidence type="ECO:0000256" key="5">
    <source>
        <dbReference type="ARBA" id="ARBA00022964"/>
    </source>
</evidence>
<dbReference type="GO" id="GO:0005506">
    <property type="term" value="F:iron ion binding"/>
    <property type="evidence" value="ECO:0007669"/>
    <property type="project" value="InterPro"/>
</dbReference>
<keyword evidence="7" id="KW-0408">Iron</keyword>
<dbReference type="Proteomes" id="UP000265560">
    <property type="component" value="Chromosome"/>
</dbReference>
<sequence>MNYDLIYPGNPDQYLDDLCQRVSQGMDEGLLPIEVFRDDAVFKAEMERIFTRNWIFVAHVSEIPNKGDYVLRRMGIDKVIVTRDDDDQINVMLNHCRHRGTELCHQDKGNTKHFKCPYHGWVYRNNGDWAGAPHMRDAYGGPLDKKEWGLLKAAKVEAIHGFVFASLSEEVPPLREYLGGAAWMMDAIFGLHPDGMKVLKEPERFIVKADWKSGAENFSGDAYHVSTAHLSAALSEFIPGVNQVSSMASGYDFGNGNSFIGHALPELIAPMFDMWGYTPEQRAQFDLSKLDEVQLEMLKTVPPTIGTIFPNFSFLRFPQPDVPGEMPIPFTSIRMWQPVAPGVMELWNYELEYACLPEDFHARAYMAGQFGFGSGGIFEQDDTAVWEGIAKVASSPWTRSKGMRLHYQQKRGGPDPDWKGPGEFHPSVYGEYSQERFWRRWVKEMTEGKAAPRSTADKCLGEGECE</sequence>
<evidence type="ECO:0000256" key="7">
    <source>
        <dbReference type="ARBA" id="ARBA00023004"/>
    </source>
</evidence>
<evidence type="ECO:0000256" key="1">
    <source>
        <dbReference type="ARBA" id="ARBA00008751"/>
    </source>
</evidence>
<evidence type="ECO:0000259" key="11">
    <source>
        <dbReference type="PROSITE" id="PS51296"/>
    </source>
</evidence>
<reference evidence="13" key="1">
    <citation type="submission" date="2018-09" db="EMBL/GenBank/DDBJ databases">
        <authorList>
            <person name="Zhu H."/>
        </authorList>
    </citation>
    <scope>NUCLEOTIDE SEQUENCE [LARGE SCALE GENOMIC DNA]</scope>
    <source>
        <strain evidence="13">K2W31S-8</strain>
    </source>
</reference>
<dbReference type="RefSeq" id="WP_119891923.1">
    <property type="nucleotide sequence ID" value="NZ_CP032419.1"/>
</dbReference>
<keyword evidence="3" id="KW-0479">Metal-binding</keyword>
<dbReference type="InterPro" id="IPR015879">
    <property type="entry name" value="Ring_hydroxy_dOase_asu_C_dom"/>
</dbReference>
<dbReference type="GO" id="GO:0051537">
    <property type="term" value="F:2 iron, 2 sulfur cluster binding"/>
    <property type="evidence" value="ECO:0007669"/>
    <property type="project" value="UniProtKB-KW"/>
</dbReference>
<evidence type="ECO:0000256" key="9">
    <source>
        <dbReference type="ARBA" id="ARBA00023027"/>
    </source>
</evidence>
<dbReference type="InterPro" id="IPR015881">
    <property type="entry name" value="ARHD_Rieske_2Fe_2S"/>
</dbReference>
<evidence type="ECO:0000313" key="12">
    <source>
        <dbReference type="EMBL" id="AYC31290.1"/>
    </source>
</evidence>
<dbReference type="InterPro" id="IPR036922">
    <property type="entry name" value="Rieske_2Fe-2S_sf"/>
</dbReference>
<dbReference type="PANTHER" id="PTHR43756:SF1">
    <property type="entry name" value="3-PHENYLPROPIONATE_CINNAMIC ACID DIOXYGENASE SUBUNIT ALPHA"/>
    <property type="match status" value="1"/>
</dbReference>
<dbReference type="PROSITE" id="PS00570">
    <property type="entry name" value="RING_HYDROXYL_ALPHA"/>
    <property type="match status" value="1"/>
</dbReference>
<dbReference type="OrthoDB" id="9769355at2"/>
<dbReference type="GO" id="GO:0051213">
    <property type="term" value="F:dioxygenase activity"/>
    <property type="evidence" value="ECO:0007669"/>
    <property type="project" value="UniProtKB-KW"/>
</dbReference>
<name>A0A385YYB8_9PSED</name>
<evidence type="ECO:0000256" key="3">
    <source>
        <dbReference type="ARBA" id="ARBA00022723"/>
    </source>
</evidence>
<dbReference type="EMBL" id="CP032419">
    <property type="protein sequence ID" value="AYC31290.1"/>
    <property type="molecule type" value="Genomic_DNA"/>
</dbReference>
<keyword evidence="2" id="KW-0001">2Fe-2S</keyword>
<dbReference type="InterPro" id="IPR017941">
    <property type="entry name" value="Rieske_2Fe-2S"/>
</dbReference>
<dbReference type="KEGG" id="pcav:D3880_02290"/>
<dbReference type="AlphaFoldDB" id="A0A385YYB8"/>
<evidence type="ECO:0000256" key="6">
    <source>
        <dbReference type="ARBA" id="ARBA00023002"/>
    </source>
</evidence>
<evidence type="ECO:0000256" key="8">
    <source>
        <dbReference type="ARBA" id="ARBA00023014"/>
    </source>
</evidence>
<feature type="region of interest" description="Disordered" evidence="10">
    <location>
        <begin position="447"/>
        <end position="466"/>
    </location>
</feature>
<gene>
    <name evidence="12" type="ORF">D3880_02290</name>
</gene>
<proteinExistence type="inferred from homology"/>
<comment type="similarity">
    <text evidence="1">Belongs to the bacterial ring-hydroxylating dioxygenase alpha subunit family.</text>
</comment>
<dbReference type="Gene3D" id="3.90.380.10">
    <property type="entry name" value="Naphthalene 1,2-dioxygenase Alpha Subunit, Chain A, domain 1"/>
    <property type="match status" value="1"/>
</dbReference>
<feature type="domain" description="Rieske" evidence="11">
    <location>
        <begin position="54"/>
        <end position="165"/>
    </location>
</feature>
<dbReference type="Gene3D" id="2.102.10.10">
    <property type="entry name" value="Rieske [2Fe-2S] iron-sulphur domain"/>
    <property type="match status" value="1"/>
</dbReference>
<dbReference type="SUPFAM" id="SSF50022">
    <property type="entry name" value="ISP domain"/>
    <property type="match status" value="1"/>
</dbReference>
<protein>
    <submittedName>
        <fullName evidence="12">Aromatic ring-hydroxylating dioxygenase subunit alpha</fullName>
    </submittedName>
</protein>
<accession>A0A385YYB8</accession>
<keyword evidence="4" id="KW-0058">Aromatic hydrocarbons catabolism</keyword>
<dbReference type="Pfam" id="PF00848">
    <property type="entry name" value="Ring_hydroxyl_A"/>
    <property type="match status" value="1"/>
</dbReference>
<keyword evidence="9" id="KW-0520">NAD</keyword>
<evidence type="ECO:0000313" key="13">
    <source>
        <dbReference type="Proteomes" id="UP000265560"/>
    </source>
</evidence>
<feature type="compositionally biased region" description="Basic and acidic residues" evidence="10">
    <location>
        <begin position="455"/>
        <end position="466"/>
    </location>
</feature>
<keyword evidence="5 12" id="KW-0223">Dioxygenase</keyword>
<dbReference type="Pfam" id="PF00355">
    <property type="entry name" value="Rieske"/>
    <property type="match status" value="1"/>
</dbReference>
<evidence type="ECO:0000256" key="4">
    <source>
        <dbReference type="ARBA" id="ARBA00022797"/>
    </source>
</evidence>